<evidence type="ECO:0008006" key="7">
    <source>
        <dbReference type="Google" id="ProtNLM"/>
    </source>
</evidence>
<dbReference type="EMBL" id="QRZC01000013">
    <property type="protein sequence ID" value="RGV41712.1"/>
    <property type="molecule type" value="Genomic_DNA"/>
</dbReference>
<evidence type="ECO:0000313" key="5">
    <source>
        <dbReference type="Proteomes" id="UP000284640"/>
    </source>
</evidence>
<evidence type="ECO:0000313" key="1">
    <source>
        <dbReference type="EMBL" id="CUQ26421.1"/>
    </source>
</evidence>
<dbReference type="Proteomes" id="UP000285343">
    <property type="component" value="Unassembled WGS sequence"/>
</dbReference>
<dbReference type="Proteomes" id="UP000095788">
    <property type="component" value="Unassembled WGS sequence"/>
</dbReference>
<dbReference type="EMBL" id="CZBF01000008">
    <property type="protein sequence ID" value="CUQ26421.1"/>
    <property type="molecule type" value="Genomic_DNA"/>
</dbReference>
<name>A0A174UZT4_BACUN</name>
<sequence length="596" mass="70684">MQNINLKYSVNPLENLFIYKSIELLSIYSIDSYRIRLHNPKTLLEELREVIYSSMQGVLTNNDYVEFTSKELKRFLEEDNDGLVFKHLSKKHFLSILEKPNRNNYGLILQSINIILKYNTEYLDNVYRNISNLLNSYTDLINRKGEIISSHSEKYETSKKRLIKQLEYFYIELINKGFSKQYLYKRILSIFVYSTYDTNFDIQYNKFEQLIRSDNENYTIVFSIDDQSFKYNELKKIDARYSFVDKIAKNKLCSKISNNGKEFIEKNKQFILIAISFQAKDHFSAVQLGVNKFSKDLDIYHLGYNRKYYKIASQCLVIGDKDPTQSSVLPSNYQIDGYFHNNGDIFENILNKINKLKQKNIDKDSYKKILSAIRYYRTGSESPELETKLLNYWIGLEFIFTSFNSGEKTIDRIRKYFPICHSLIYIKRNLIDFHKTLKRLNLDQKVTLYNDDLLYLLSNTAYEDIKRESASELLKYRANLFQKWYQEPNKIGGSLKKHQENLIWNITRLYRIRNEIVHNAAIKNGIYTNIAHLKYYLTFILNSILDFMAENAIDVDNDGKISIDDYFIAQEILFGCLQKEKLEKYIEVEIPLNFLL</sequence>
<reference evidence="1 4" key="1">
    <citation type="submission" date="2015-09" db="EMBL/GenBank/DDBJ databases">
        <authorList>
            <consortium name="Pathogen Informatics"/>
        </authorList>
    </citation>
    <scope>NUCLEOTIDE SEQUENCE [LARGE SCALE GENOMIC DNA]</scope>
    <source>
        <strain evidence="1 4">2789STDY5834942</strain>
    </source>
</reference>
<evidence type="ECO:0000313" key="4">
    <source>
        <dbReference type="Proteomes" id="UP000095788"/>
    </source>
</evidence>
<evidence type="ECO:0000313" key="2">
    <source>
        <dbReference type="EMBL" id="RGV41712.1"/>
    </source>
</evidence>
<dbReference type="Proteomes" id="UP000284640">
    <property type="component" value="Unassembled WGS sequence"/>
</dbReference>
<dbReference type="InterPro" id="IPR018247">
    <property type="entry name" value="EF_Hand_1_Ca_BS"/>
</dbReference>
<reference evidence="5 6" key="2">
    <citation type="submission" date="2018-08" db="EMBL/GenBank/DDBJ databases">
        <title>A genome reference for cultivated species of the human gut microbiota.</title>
        <authorList>
            <person name="Zou Y."/>
            <person name="Xue W."/>
            <person name="Luo G."/>
        </authorList>
    </citation>
    <scope>NUCLEOTIDE SEQUENCE [LARGE SCALE GENOMIC DNA]</scope>
    <source>
        <strain evidence="2 6">AF14-42</strain>
        <strain evidence="3 5">AM27-46</strain>
    </source>
</reference>
<dbReference type="RefSeq" id="WP_057282116.1">
    <property type="nucleotide sequence ID" value="NZ_CZBF01000008.1"/>
</dbReference>
<protein>
    <recommendedName>
        <fullName evidence="7">Apea-like HEPN domain-containing protein</fullName>
    </recommendedName>
</protein>
<evidence type="ECO:0000313" key="3">
    <source>
        <dbReference type="EMBL" id="RHE55917.1"/>
    </source>
</evidence>
<dbReference type="EMBL" id="QSKL01000028">
    <property type="protein sequence ID" value="RHE55917.1"/>
    <property type="molecule type" value="Genomic_DNA"/>
</dbReference>
<dbReference type="AlphaFoldDB" id="A0A174UZT4"/>
<dbReference type="PROSITE" id="PS00018">
    <property type="entry name" value="EF_HAND_1"/>
    <property type="match status" value="1"/>
</dbReference>
<gene>
    <name evidence="3" type="ORF">DW729_18305</name>
    <name evidence="2" type="ORF">DWW14_11320</name>
    <name evidence="1" type="ORF">ERS852554_03678</name>
</gene>
<proteinExistence type="predicted"/>
<organism evidence="1 4">
    <name type="scientific">Bacteroides uniformis</name>
    <dbReference type="NCBI Taxonomy" id="820"/>
    <lineage>
        <taxon>Bacteria</taxon>
        <taxon>Pseudomonadati</taxon>
        <taxon>Bacteroidota</taxon>
        <taxon>Bacteroidia</taxon>
        <taxon>Bacteroidales</taxon>
        <taxon>Bacteroidaceae</taxon>
        <taxon>Bacteroides</taxon>
    </lineage>
</organism>
<accession>A0A174UZT4</accession>
<evidence type="ECO:0000313" key="6">
    <source>
        <dbReference type="Proteomes" id="UP000285343"/>
    </source>
</evidence>